<accession>A0A2V0RMX7</accession>
<dbReference type="AlphaFoldDB" id="A0A2V0RMX7"/>
<protein>
    <submittedName>
        <fullName evidence="2">Uncharacterized protein</fullName>
    </submittedName>
</protein>
<feature type="compositionally biased region" description="Basic and acidic residues" evidence="1">
    <location>
        <begin position="23"/>
        <end position="33"/>
    </location>
</feature>
<feature type="compositionally biased region" description="Polar residues" evidence="1">
    <location>
        <begin position="71"/>
        <end position="87"/>
    </location>
</feature>
<proteinExistence type="predicted"/>
<dbReference type="EMBL" id="BDQB01000290">
    <property type="protein sequence ID" value="GBH22430.1"/>
    <property type="molecule type" value="Genomic_RNA"/>
</dbReference>
<evidence type="ECO:0000313" key="2">
    <source>
        <dbReference type="EMBL" id="GBH22430.1"/>
    </source>
</evidence>
<comment type="caution">
    <text evidence="2">The sequence shown here is derived from an EMBL/GenBank/DDBJ whole genome shotgun (WGS) entry which is preliminary data.</text>
</comment>
<dbReference type="EMBL" id="BDQD01000176">
    <property type="protein sequence ID" value="GBH22741.1"/>
    <property type="molecule type" value="Genomic_RNA"/>
</dbReference>
<organism evidence="2">
    <name type="scientific">viral metagenome</name>
    <dbReference type="NCBI Taxonomy" id="1070528"/>
    <lineage>
        <taxon>unclassified sequences</taxon>
        <taxon>metagenomes</taxon>
        <taxon>organismal metagenomes</taxon>
    </lineage>
</organism>
<reference evidence="2" key="1">
    <citation type="submission" date="2017-04" db="EMBL/GenBank/DDBJ databases">
        <title>Unveiling RNA virosphere associated with marine microorganisms.</title>
        <authorList>
            <person name="Urayama S."/>
            <person name="Takaki Y."/>
            <person name="Nishi S."/>
            <person name="Yoshida Y."/>
            <person name="Deguchi S."/>
            <person name="Takai K."/>
            <person name="Nunoura T."/>
        </authorList>
    </citation>
    <scope>NUCLEOTIDE SEQUENCE</scope>
</reference>
<sequence>MIALKYNCMDLNDQIKNLNRKIQMDPENPKAESWKQQVKGLKRKNEVQSSGTGFGKQKPKLPENRPAQPPKQASQNPKNGNAELDQSSTPVKSVSLFSFGLDKVIAGFQLAIRQINLVAGRPVFTGYHTQRVTHYVYPSYAWVTRIIKILQLTFVGTEAGREFARALGISGSIAKRGDLNMYIEIAVKYQLLTIYQMLFDVQNGTKGAFSLEDIYRASGYLKVLPGTRAFIEMVATGVVTKQVANGYTVQLQVVLIDLEKTPWKDDKYYQDLKKSTEMNRAEYRGIHGAFYASTRDMFAWRSSEVSSSFNPPPIAVGDCTTLGLVSEETDFSSNSETIFTEREDGTDQNHILINNMSINSFTLGLNQYFNTHTSVVGDIPVEYVYQPRIGSFGEAYTAVIYEVFTGLESTLPIDNTNWIGPPGNQGGPGNPPEPRDQGPTGNGESPDPPDQYVERELLEQFDTQESSTDLSNELSAMLYNEARLAGTGAVRSALREAVQQGGRIILTIAGGALGARIGSRRGITNINQRSFNLHPTIQFGPRSIRLPF</sequence>
<feature type="region of interest" description="Disordered" evidence="1">
    <location>
        <begin position="23"/>
        <end position="87"/>
    </location>
</feature>
<dbReference type="EMBL" id="BDQC01000193">
    <property type="protein sequence ID" value="GBH22604.1"/>
    <property type="molecule type" value="Genomic_RNA"/>
</dbReference>
<name>A0A2V0RMX7_9ZZZZ</name>
<evidence type="ECO:0000256" key="1">
    <source>
        <dbReference type="SAM" id="MobiDB-lite"/>
    </source>
</evidence>
<feature type="region of interest" description="Disordered" evidence="1">
    <location>
        <begin position="415"/>
        <end position="451"/>
    </location>
</feature>